<proteinExistence type="predicted"/>
<name>A0ACC2N9L3_9HYME</name>
<evidence type="ECO:0000313" key="2">
    <source>
        <dbReference type="Proteomes" id="UP001239111"/>
    </source>
</evidence>
<accession>A0ACC2N9L3</accession>
<evidence type="ECO:0000313" key="1">
    <source>
        <dbReference type="EMBL" id="KAJ8667032.1"/>
    </source>
</evidence>
<reference evidence="1" key="1">
    <citation type="submission" date="2023-04" db="EMBL/GenBank/DDBJ databases">
        <title>A chromosome-level genome assembly of the parasitoid wasp Eretmocerus hayati.</title>
        <authorList>
            <person name="Zhong Y."/>
            <person name="Liu S."/>
            <person name="Liu Y."/>
        </authorList>
    </citation>
    <scope>NUCLEOTIDE SEQUENCE</scope>
    <source>
        <strain evidence="1">ZJU_SS_LIU_2023</strain>
    </source>
</reference>
<dbReference type="Proteomes" id="UP001239111">
    <property type="component" value="Chromosome 4"/>
</dbReference>
<dbReference type="EMBL" id="CM056744">
    <property type="protein sequence ID" value="KAJ8667032.1"/>
    <property type="molecule type" value="Genomic_DNA"/>
</dbReference>
<protein>
    <submittedName>
        <fullName evidence="1">Uncharacterized protein</fullName>
    </submittedName>
</protein>
<comment type="caution">
    <text evidence="1">The sequence shown here is derived from an EMBL/GenBank/DDBJ whole genome shotgun (WGS) entry which is preliminary data.</text>
</comment>
<gene>
    <name evidence="1" type="ORF">QAD02_008694</name>
</gene>
<keyword evidence="2" id="KW-1185">Reference proteome</keyword>
<organism evidence="1 2">
    <name type="scientific">Eretmocerus hayati</name>
    <dbReference type="NCBI Taxonomy" id="131215"/>
    <lineage>
        <taxon>Eukaryota</taxon>
        <taxon>Metazoa</taxon>
        <taxon>Ecdysozoa</taxon>
        <taxon>Arthropoda</taxon>
        <taxon>Hexapoda</taxon>
        <taxon>Insecta</taxon>
        <taxon>Pterygota</taxon>
        <taxon>Neoptera</taxon>
        <taxon>Endopterygota</taxon>
        <taxon>Hymenoptera</taxon>
        <taxon>Apocrita</taxon>
        <taxon>Proctotrupomorpha</taxon>
        <taxon>Chalcidoidea</taxon>
        <taxon>Aphelinidae</taxon>
        <taxon>Aphelininae</taxon>
        <taxon>Eretmocerus</taxon>
    </lineage>
</organism>
<sequence>MYHVSNLKYLGFELTLKNPDNIMLMNDGSIIEVEDFQCTSLKVDAPELYVLGQELRIIGPAHNYVVFSTAFNIFSMVFCLVELSEIKNEPAWDEPLVVVPFPFILPKTTEAGATTIRYPSMPHSLNDKDMIKDFVTKEAVPPESWGEKECIIKNVAVTYEDTAKMLAAAITAREEKPQKKGELIKIKSITPAPSEAHQLPIVPKVSVDVSNTHVTSTQLCPESIDKMDDNMREIEPGKYVPSTQLKDDLLTMPEELASFGQKAVISSDYPSAEDIRSATENGSELVAENGRDLDQLSTLEHNTSVDQMSMNLSHESESLMIVTKNELLDLNNDMKSLINSSVTQIVGKVVDQKMTPQFRIVHLDLEEIRAIAESHSENVGTLTFNAFSNYTLPLVHNQNGKRALDEKALGCHVGDVINWTKTKMRNSNSVPASTGSSANGGAVSSTSEIAE</sequence>